<dbReference type="SUPFAM" id="SSF49299">
    <property type="entry name" value="PKD domain"/>
    <property type="match status" value="1"/>
</dbReference>
<gene>
    <name evidence="2" type="ORF">KEM09_04005</name>
</gene>
<organism evidence="2 3">
    <name type="scientific">Carboxylicivirga mesophila</name>
    <dbReference type="NCBI Taxonomy" id="1166478"/>
    <lineage>
        <taxon>Bacteria</taxon>
        <taxon>Pseudomonadati</taxon>
        <taxon>Bacteroidota</taxon>
        <taxon>Bacteroidia</taxon>
        <taxon>Marinilabiliales</taxon>
        <taxon>Marinilabiliaceae</taxon>
        <taxon>Carboxylicivirga</taxon>
    </lineage>
</organism>
<keyword evidence="1" id="KW-0732">Signal</keyword>
<dbReference type="Gene3D" id="2.60.40.10">
    <property type="entry name" value="Immunoglobulins"/>
    <property type="match status" value="1"/>
</dbReference>
<accession>A0ABS5K6D0</accession>
<feature type="chain" id="PRO_5047369134" evidence="1">
    <location>
        <begin position="23"/>
        <end position="401"/>
    </location>
</feature>
<dbReference type="Pfam" id="PF13585">
    <property type="entry name" value="CHU_C"/>
    <property type="match status" value="1"/>
</dbReference>
<dbReference type="Proteomes" id="UP000721861">
    <property type="component" value="Unassembled WGS sequence"/>
</dbReference>
<evidence type="ECO:0000313" key="2">
    <source>
        <dbReference type="EMBL" id="MBS2210549.1"/>
    </source>
</evidence>
<name>A0ABS5K6D0_9BACT</name>
<feature type="signal peptide" evidence="1">
    <location>
        <begin position="1"/>
        <end position="22"/>
    </location>
</feature>
<evidence type="ECO:0000256" key="1">
    <source>
        <dbReference type="SAM" id="SignalP"/>
    </source>
</evidence>
<keyword evidence="3" id="KW-1185">Reference proteome</keyword>
<reference evidence="2 3" key="1">
    <citation type="journal article" date="2014" name="Int. J. Syst. Evol. Microbiol.">
        <title>Carboxylicivirga gen. nov. in the family Marinilabiliaceae with two novel species, Carboxylicivirga mesophila sp. nov. and Carboxylicivirga taeanensis sp. nov., and reclassification of Cytophaga fermentans as Saccharicrinis fermentans gen. nov., comb. nov.</title>
        <authorList>
            <person name="Yang S.H."/>
            <person name="Seo H.S."/>
            <person name="Woo J.H."/>
            <person name="Oh H.M."/>
            <person name="Jang H."/>
            <person name="Lee J.H."/>
            <person name="Kim S.J."/>
            <person name="Kwon K.K."/>
        </authorList>
    </citation>
    <scope>NUCLEOTIDE SEQUENCE [LARGE SCALE GENOMIC DNA]</scope>
    <source>
        <strain evidence="2 3">JCM 18290</strain>
    </source>
</reference>
<sequence>MQIVRFLLILILATLILPQTHAQISSNAFYSEPTQYGGGEVEDPIFFYQDINGATLTAPPGINYQWYQYSTNSGAFEIMPGSTGSMLNSIGENGYRVEVEEASGNRTNHYCWNFVPDAQVDSVGIPFASCDNLRLTAYTQNKTLTYYKHKGDNSSLTVDYGYEWSSSPSGPVSENSDYTAFIDAPTEDTEYSVVVGGKFASDLPPAEASKSYSAIAVEAKYTFETEGTADNEATDGSAPMVVRFTDESLGKVTDWEWTFGDAGKDFVANPIFTFQKFAENGYPVVLIARNLDAGCESETEPEVFTVSEMVVKVPNAFTPFSTPGDNDEFRVLFRSVNKFTMVIYNRWGRKVFHTSNPEVGWNGRIGNRKAEPGVYFYKIEAEGFNPAEKAELEGLVHLIVN</sequence>
<dbReference type="InterPro" id="IPR035986">
    <property type="entry name" value="PKD_dom_sf"/>
</dbReference>
<dbReference type="InterPro" id="IPR013783">
    <property type="entry name" value="Ig-like_fold"/>
</dbReference>
<dbReference type="RefSeq" id="WP_212225838.1">
    <property type="nucleotide sequence ID" value="NZ_JAGUCN010000003.1"/>
</dbReference>
<evidence type="ECO:0000313" key="3">
    <source>
        <dbReference type="Proteomes" id="UP000721861"/>
    </source>
</evidence>
<proteinExistence type="predicted"/>
<comment type="caution">
    <text evidence="2">The sequence shown here is derived from an EMBL/GenBank/DDBJ whole genome shotgun (WGS) entry which is preliminary data.</text>
</comment>
<dbReference type="CDD" id="cd00146">
    <property type="entry name" value="PKD"/>
    <property type="match status" value="1"/>
</dbReference>
<protein>
    <submittedName>
        <fullName evidence="2">Gliding motility-associated C-terminal domain-containing protein</fullName>
    </submittedName>
</protein>
<dbReference type="EMBL" id="JAGUCN010000003">
    <property type="protein sequence ID" value="MBS2210549.1"/>
    <property type="molecule type" value="Genomic_DNA"/>
</dbReference>